<protein>
    <submittedName>
        <fullName evidence="2">Uncharacterized protein</fullName>
    </submittedName>
</protein>
<dbReference type="EMBL" id="CP009440">
    <property type="protein sequence ID" value="AJI53065.1"/>
    <property type="molecule type" value="Genomic_DNA"/>
</dbReference>
<proteinExistence type="predicted"/>
<feature type="compositionally biased region" description="Acidic residues" evidence="1">
    <location>
        <begin position="1"/>
        <end position="11"/>
    </location>
</feature>
<organism evidence="2 3">
    <name type="scientific">Francisella philomiragia</name>
    <dbReference type="NCBI Taxonomy" id="28110"/>
    <lineage>
        <taxon>Bacteria</taxon>
        <taxon>Pseudomonadati</taxon>
        <taxon>Pseudomonadota</taxon>
        <taxon>Gammaproteobacteria</taxon>
        <taxon>Thiotrichales</taxon>
        <taxon>Francisellaceae</taxon>
        <taxon>Francisella</taxon>
    </lineage>
</organism>
<reference evidence="2 3" key="1">
    <citation type="journal article" date="2015" name="Genome Announc.">
        <title>Genome sequencing of 18 francisella strains to aid in assay development and testing.</title>
        <authorList>
            <person name="Johnson S.L."/>
            <person name="Daligault H.E."/>
            <person name="Davenport K.W."/>
            <person name="Coyne S.R."/>
            <person name="Frey K.G."/>
            <person name="Koroleva G.I."/>
            <person name="Broomall S.M."/>
            <person name="Bishop-Lilly K.A."/>
            <person name="Bruce D.C."/>
            <person name="Chertkov O."/>
            <person name="Freitas T."/>
            <person name="Jaissle J."/>
            <person name="Ladner J.T."/>
            <person name="Rosenzweig C.N."/>
            <person name="Gibbons H.S."/>
            <person name="Palacios G.F."/>
            <person name="Redden C.L."/>
            <person name="Xu Y."/>
            <person name="Minogue T.D."/>
            <person name="Chain P.S."/>
        </authorList>
    </citation>
    <scope>NUCLEOTIDE SEQUENCE [LARGE SCALE GENOMIC DNA]</scope>
    <source>
        <strain evidence="2 3">GA01-2794</strain>
    </source>
</reference>
<sequence>MTDENQEIETVEDVHNQADECGEDVIVENIIHSEGNVR</sequence>
<name>A0A0B6CW57_9GAMM</name>
<dbReference type="AlphaFoldDB" id="A0A0B6CW57"/>
<accession>A0A0B6CW57</accession>
<feature type="region of interest" description="Disordered" evidence="1">
    <location>
        <begin position="1"/>
        <end position="21"/>
    </location>
</feature>
<dbReference type="KEGG" id="fpz:LA55_1244"/>
<evidence type="ECO:0000313" key="3">
    <source>
        <dbReference type="Proteomes" id="UP000031830"/>
    </source>
</evidence>
<dbReference type="Proteomes" id="UP000031830">
    <property type="component" value="Chromosome"/>
</dbReference>
<gene>
    <name evidence="2" type="ORF">LA55_1244</name>
</gene>
<evidence type="ECO:0000256" key="1">
    <source>
        <dbReference type="SAM" id="MobiDB-lite"/>
    </source>
</evidence>
<evidence type="ECO:0000313" key="2">
    <source>
        <dbReference type="EMBL" id="AJI53065.1"/>
    </source>
</evidence>